<dbReference type="FunFam" id="3.40.50.1820:FF:000073">
    <property type="entry name" value="esterase OVCA2 isoform X6"/>
    <property type="match status" value="1"/>
</dbReference>
<evidence type="ECO:0000313" key="5">
    <source>
        <dbReference type="EMBL" id="KAF5952174.1"/>
    </source>
</evidence>
<dbReference type="Proteomes" id="UP000593564">
    <property type="component" value="Unassembled WGS sequence"/>
</dbReference>
<dbReference type="EMBL" id="JACBKZ010000004">
    <property type="protein sequence ID" value="KAF5952174.1"/>
    <property type="molecule type" value="Genomic_DNA"/>
</dbReference>
<feature type="compositionally biased region" description="Basic and acidic residues" evidence="1">
    <location>
        <begin position="25"/>
        <end position="43"/>
    </location>
</feature>
<dbReference type="Pfam" id="PF17773">
    <property type="entry name" value="UPF0176_N"/>
    <property type="match status" value="1"/>
</dbReference>
<dbReference type="InterPro" id="IPR005645">
    <property type="entry name" value="FSH-like_dom"/>
</dbReference>
<evidence type="ECO:0000259" key="3">
    <source>
        <dbReference type="Pfam" id="PF12368"/>
    </source>
</evidence>
<evidence type="ECO:0000259" key="4">
    <source>
        <dbReference type="Pfam" id="PF17773"/>
    </source>
</evidence>
<feature type="domain" description="Serine hydrolase" evidence="2">
    <location>
        <begin position="565"/>
        <end position="775"/>
    </location>
</feature>
<name>A0A7J7HJM0_CAMSI</name>
<dbReference type="InterPro" id="IPR036873">
    <property type="entry name" value="Rhodanese-like_dom_sf"/>
</dbReference>
<dbReference type="Pfam" id="PF03959">
    <property type="entry name" value="FSH1"/>
    <property type="match status" value="1"/>
</dbReference>
<dbReference type="Gene3D" id="3.40.50.1820">
    <property type="entry name" value="alpha/beta hydrolase"/>
    <property type="match status" value="1"/>
</dbReference>
<dbReference type="Gene3D" id="3.40.250.10">
    <property type="entry name" value="Rhodanese-like domain"/>
    <property type="match status" value="1"/>
</dbReference>
<keyword evidence="6" id="KW-1185">Reference proteome</keyword>
<sequence>MHNDSESRIVMNYQEYCDRVYKGYEDKNSGKMSKVRSEPRTEIRGNSGLPENVKPVWGSLKSDDDSKSDGAVKISPKEGDVLVRRRTQTQDDLKAHVKYDPKRERRVTKTVGLLCVIAHTHDESLEGQRVMTSRMKGKASLADVLNRINDIARGRCGTEVSAEVPRVLVMTPRKSRLDRDEEEAEYGVLLYYKYTSIPDLDNLFTFYDSNCRSLSLLGRVRLSPNGVNVTVGGRLASLEKHIDAVSSKSLFEGTDFKLASCNQPSNDKVARECGFTSLSIRIVKELVTFGSHPLLKSPEVSKAGRHLSAAEFHSVLQHAGKFLETESPDDNKRLVLLDARNLYETRIGKFQYCTGGIRCEMASAYIRSKGDGFENVFQKEIGYALIGDYQRRPAILFGGIQRYLEQYPDGGFFKGKNFVFDHSYRVCWNPNTLTMTNTKAANVTGAQGYNMIDTLLRVSVGSSDAKILGACLLCSSSFDDYSSRSRCTYCRMLVLVCDSCQKKGSQYICELCQKNGKTVGSIPLIENDESQELSIPIETKVVPISNHAALSPQLPWRHGTEPLRKLRILCLHGFRQNASSFKGRTASLAKKLKNIAELVFVDAPHELPLIYQPCLADPNYCESSSVPQSPPPPPKSCSKKFAWFIAPNFSEKSDTDWKMADSPFDPLQYLQQTDGFDSSLAYLKNVYSQEGPFDGMLGFSQGAAMVASVCTRQRLLKGQMNFRFVILCSGFALKLADYEQGSINCPSLHIFGNDEGNDRQIDNQASRELASLFDDWLLCDY</sequence>
<evidence type="ECO:0000256" key="1">
    <source>
        <dbReference type="SAM" id="MobiDB-lite"/>
    </source>
</evidence>
<dbReference type="Pfam" id="PF12368">
    <property type="entry name" value="Rhodanese_C"/>
    <property type="match status" value="1"/>
</dbReference>
<proteinExistence type="predicted"/>
<dbReference type="Gene3D" id="3.30.70.100">
    <property type="match status" value="1"/>
</dbReference>
<dbReference type="AlphaFoldDB" id="A0A7J7HJM0"/>
<dbReference type="SUPFAM" id="SSF53474">
    <property type="entry name" value="alpha/beta-Hydrolases"/>
    <property type="match status" value="1"/>
</dbReference>
<evidence type="ECO:0008006" key="7">
    <source>
        <dbReference type="Google" id="ProtNLM"/>
    </source>
</evidence>
<feature type="region of interest" description="Disordered" evidence="1">
    <location>
        <begin position="25"/>
        <end position="73"/>
    </location>
</feature>
<accession>A0A7J7HJM0</accession>
<dbReference type="InterPro" id="IPR022111">
    <property type="entry name" value="Rhodanese_C"/>
</dbReference>
<dbReference type="PANTHER" id="PTHR43268">
    <property type="entry name" value="THIOSULFATE SULFURTRANSFERASE/RHODANESE-LIKE DOMAIN-CONTAINING PROTEIN 2"/>
    <property type="match status" value="1"/>
</dbReference>
<dbReference type="PANTHER" id="PTHR43268:SF6">
    <property type="entry name" value="THIOSULFATE SULFURTRANSFERASE_RHODANESE-LIKE DOMAIN-CONTAINING PROTEIN 2"/>
    <property type="match status" value="1"/>
</dbReference>
<feature type="domain" description="Rhodanase C-terminal" evidence="3">
    <location>
        <begin position="414"/>
        <end position="513"/>
    </location>
</feature>
<dbReference type="InterPro" id="IPR020936">
    <property type="entry name" value="TrhO"/>
</dbReference>
<reference evidence="5 6" key="2">
    <citation type="submission" date="2020-07" db="EMBL/GenBank/DDBJ databases">
        <title>Genome assembly of wild tea tree DASZ reveals pedigree and selection history of tea varieties.</title>
        <authorList>
            <person name="Zhang W."/>
        </authorList>
    </citation>
    <scope>NUCLEOTIDE SEQUENCE [LARGE SCALE GENOMIC DNA]</scope>
    <source>
        <strain evidence="6">cv. G240</strain>
        <tissue evidence="5">Leaf</tissue>
    </source>
</reference>
<reference evidence="6" key="1">
    <citation type="journal article" date="2020" name="Nat. Commun.">
        <title>Genome assembly of wild tea tree DASZ reveals pedigree and selection history of tea varieties.</title>
        <authorList>
            <person name="Zhang W."/>
            <person name="Zhang Y."/>
            <person name="Qiu H."/>
            <person name="Guo Y."/>
            <person name="Wan H."/>
            <person name="Zhang X."/>
            <person name="Scossa F."/>
            <person name="Alseekh S."/>
            <person name="Zhang Q."/>
            <person name="Wang P."/>
            <person name="Xu L."/>
            <person name="Schmidt M.H."/>
            <person name="Jia X."/>
            <person name="Li D."/>
            <person name="Zhu A."/>
            <person name="Guo F."/>
            <person name="Chen W."/>
            <person name="Ni D."/>
            <person name="Usadel B."/>
            <person name="Fernie A.R."/>
            <person name="Wen W."/>
        </authorList>
    </citation>
    <scope>NUCLEOTIDE SEQUENCE [LARGE SCALE GENOMIC DNA]</scope>
    <source>
        <strain evidence="6">cv. G240</strain>
    </source>
</reference>
<evidence type="ECO:0000259" key="2">
    <source>
        <dbReference type="Pfam" id="PF03959"/>
    </source>
</evidence>
<evidence type="ECO:0000313" key="6">
    <source>
        <dbReference type="Proteomes" id="UP000593564"/>
    </source>
</evidence>
<dbReference type="FunFam" id="3.30.70.100:FF:000045">
    <property type="entry name" value="Rhodanese-like domain-containing protein 6"/>
    <property type="match status" value="1"/>
</dbReference>
<gene>
    <name evidence="5" type="ORF">HYC85_010118</name>
</gene>
<protein>
    <recommendedName>
        <fullName evidence="7">Rhodanese domain-containing protein</fullName>
    </recommendedName>
</protein>
<comment type="caution">
    <text evidence="5">The sequence shown here is derived from an EMBL/GenBank/DDBJ whole genome shotgun (WGS) entry which is preliminary data.</text>
</comment>
<dbReference type="InterPro" id="IPR040503">
    <property type="entry name" value="TRHO_N"/>
</dbReference>
<organism evidence="5 6">
    <name type="scientific">Camellia sinensis</name>
    <name type="common">Tea plant</name>
    <name type="synonym">Thea sinensis</name>
    <dbReference type="NCBI Taxonomy" id="4442"/>
    <lineage>
        <taxon>Eukaryota</taxon>
        <taxon>Viridiplantae</taxon>
        <taxon>Streptophyta</taxon>
        <taxon>Embryophyta</taxon>
        <taxon>Tracheophyta</taxon>
        <taxon>Spermatophyta</taxon>
        <taxon>Magnoliopsida</taxon>
        <taxon>eudicotyledons</taxon>
        <taxon>Gunneridae</taxon>
        <taxon>Pentapetalae</taxon>
        <taxon>asterids</taxon>
        <taxon>Ericales</taxon>
        <taxon>Theaceae</taxon>
        <taxon>Camellia</taxon>
    </lineage>
</organism>
<feature type="compositionally biased region" description="Basic and acidic residues" evidence="1">
    <location>
        <begin position="61"/>
        <end position="73"/>
    </location>
</feature>
<feature type="domain" description="tRNA uridine(34) hydroxylase N-terminal" evidence="4">
    <location>
        <begin position="186"/>
        <end position="285"/>
    </location>
</feature>
<dbReference type="InterPro" id="IPR029058">
    <property type="entry name" value="AB_hydrolase_fold"/>
</dbReference>